<dbReference type="RefSeq" id="WP_003135478.1">
    <property type="nucleotide sequence ID" value="NZ_AMQS01000012.1"/>
</dbReference>
<organism evidence="2 3">
    <name type="scientific">Lactococcus garvieae DCC43</name>
    <dbReference type="NCBI Taxonomy" id="1231377"/>
    <lineage>
        <taxon>Bacteria</taxon>
        <taxon>Bacillati</taxon>
        <taxon>Bacillota</taxon>
        <taxon>Bacilli</taxon>
        <taxon>Lactobacillales</taxon>
        <taxon>Streptococcaceae</taxon>
        <taxon>Lactococcus</taxon>
    </lineage>
</organism>
<dbReference type="AlphaFoldDB" id="K2QE69"/>
<dbReference type="Proteomes" id="UP000006787">
    <property type="component" value="Unassembled WGS sequence"/>
</dbReference>
<dbReference type="Pfam" id="PF06961">
    <property type="entry name" value="DUF1294"/>
    <property type="match status" value="1"/>
</dbReference>
<gene>
    <name evidence="2" type="ORF">C426_1029</name>
</gene>
<feature type="transmembrane region" description="Helical" evidence="1">
    <location>
        <begin position="65"/>
        <end position="86"/>
    </location>
</feature>
<name>K2QE69_9LACT</name>
<evidence type="ECO:0000256" key="1">
    <source>
        <dbReference type="SAM" id="Phobius"/>
    </source>
</evidence>
<protein>
    <submittedName>
        <fullName evidence="2">Putative membrane protein</fullName>
    </submittedName>
</protein>
<accession>K2QE69</accession>
<reference evidence="2 3" key="1">
    <citation type="journal article" date="2012" name="J. Bacteriol.">
        <title>Genome Sequence of the Bacteriocin-Producing Strain Lactococcus garvieae DCC43.</title>
        <authorList>
            <person name="Gabrielsen C."/>
            <person name="Brede D.A."/>
            <person name="Hernandez P.E."/>
            <person name="Nes I.F."/>
            <person name="Diep D.B."/>
        </authorList>
    </citation>
    <scope>NUCLEOTIDE SEQUENCE [LARGE SCALE GENOMIC DNA]</scope>
    <source>
        <strain evidence="2 3">DCC43</strain>
    </source>
</reference>
<evidence type="ECO:0000313" key="2">
    <source>
        <dbReference type="EMBL" id="EKF51702.1"/>
    </source>
</evidence>
<keyword evidence="1" id="KW-1133">Transmembrane helix</keyword>
<keyword evidence="1" id="KW-0472">Membrane</keyword>
<dbReference type="PATRIC" id="fig|1231377.3.peg.1029"/>
<dbReference type="InterPro" id="IPR010718">
    <property type="entry name" value="DUF1294"/>
</dbReference>
<sequence>MRIILLSILAVWNGIVFAFYAVDKQKAKTHAWRIPEKILLGQAIFGGGLGALLAGKICHHKTRKWYFWLAWIIGLLIDLGLLILILRYI</sequence>
<dbReference type="eggNOG" id="COG3326">
    <property type="taxonomic scope" value="Bacteria"/>
</dbReference>
<comment type="caution">
    <text evidence="2">The sequence shown here is derived from an EMBL/GenBank/DDBJ whole genome shotgun (WGS) entry which is preliminary data.</text>
</comment>
<dbReference type="EMBL" id="AMQS01000012">
    <property type="protein sequence ID" value="EKF51702.1"/>
    <property type="molecule type" value="Genomic_DNA"/>
</dbReference>
<evidence type="ECO:0000313" key="3">
    <source>
        <dbReference type="Proteomes" id="UP000006787"/>
    </source>
</evidence>
<proteinExistence type="predicted"/>
<keyword evidence="1" id="KW-0812">Transmembrane</keyword>
<feature type="transmembrane region" description="Helical" evidence="1">
    <location>
        <begin position="34"/>
        <end position="53"/>
    </location>
</feature>